<dbReference type="InterPro" id="IPR036390">
    <property type="entry name" value="WH_DNA-bd_sf"/>
</dbReference>
<dbReference type="GO" id="GO:0000976">
    <property type="term" value="F:transcription cis-regulatory region binding"/>
    <property type="evidence" value="ECO:0007669"/>
    <property type="project" value="TreeGrafter"/>
</dbReference>
<evidence type="ECO:0000256" key="1">
    <source>
        <dbReference type="ARBA" id="ARBA00009437"/>
    </source>
</evidence>
<dbReference type="PRINTS" id="PR00039">
    <property type="entry name" value="HTHLYSR"/>
</dbReference>
<proteinExistence type="inferred from homology"/>
<keyword evidence="3" id="KW-0238">DNA-binding</keyword>
<dbReference type="SUPFAM" id="SSF53850">
    <property type="entry name" value="Periplasmic binding protein-like II"/>
    <property type="match status" value="1"/>
</dbReference>
<dbReference type="SUPFAM" id="SSF46785">
    <property type="entry name" value="Winged helix' DNA-binding domain"/>
    <property type="match status" value="1"/>
</dbReference>
<accession>A0A382J4R8</accession>
<dbReference type="Gene3D" id="3.40.190.290">
    <property type="match status" value="1"/>
</dbReference>
<dbReference type="InterPro" id="IPR005119">
    <property type="entry name" value="LysR_subst-bd"/>
</dbReference>
<keyword evidence="4" id="KW-0804">Transcription</keyword>
<dbReference type="PROSITE" id="PS50931">
    <property type="entry name" value="HTH_LYSR"/>
    <property type="match status" value="1"/>
</dbReference>
<dbReference type="Gene3D" id="1.10.10.10">
    <property type="entry name" value="Winged helix-like DNA-binding domain superfamily/Winged helix DNA-binding domain"/>
    <property type="match status" value="1"/>
</dbReference>
<gene>
    <name evidence="6" type="ORF">METZ01_LOCUS259884</name>
</gene>
<comment type="similarity">
    <text evidence="1">Belongs to the LysR transcriptional regulatory family.</text>
</comment>
<dbReference type="Pfam" id="PF03466">
    <property type="entry name" value="LysR_substrate"/>
    <property type="match status" value="1"/>
</dbReference>
<dbReference type="GO" id="GO:0003700">
    <property type="term" value="F:DNA-binding transcription factor activity"/>
    <property type="evidence" value="ECO:0007669"/>
    <property type="project" value="InterPro"/>
</dbReference>
<reference evidence="6" key="1">
    <citation type="submission" date="2018-05" db="EMBL/GenBank/DDBJ databases">
        <authorList>
            <person name="Lanie J.A."/>
            <person name="Ng W.-L."/>
            <person name="Kazmierczak K.M."/>
            <person name="Andrzejewski T.M."/>
            <person name="Davidsen T.M."/>
            <person name="Wayne K.J."/>
            <person name="Tettelin H."/>
            <person name="Glass J.I."/>
            <person name="Rusch D."/>
            <person name="Podicherti R."/>
            <person name="Tsui H.-C.T."/>
            <person name="Winkler M.E."/>
        </authorList>
    </citation>
    <scope>NUCLEOTIDE SEQUENCE</scope>
</reference>
<keyword evidence="2" id="KW-0805">Transcription regulation</keyword>
<sequence>MKYINFNQLRSFHAVAKTNSITEAAKLLQISQPTITKQIQLLEEYYTITVINRHARGVSLTELGKSLYAVTLKIFELEEEAIELFSSDLNINQGTLTTGTSGAYYIMKLVKEFKQLYPGINLKIISDNSQNILEKIYNFEIDIGVIAEPNLMPFRKDIYSIPYLKQKIIIIVGKNHKLSSKNSISIRELKGLNFINREKGSETRRVFEDSLEKNKININSIMELTRTSMIRAVYENMGIGILSEPEFYDFKDLKKIYITDANIYTQAFVVCLKSKRNSNLIKAFLETAKKHIKYFAK</sequence>
<name>A0A382J4R8_9ZZZZ</name>
<evidence type="ECO:0000256" key="4">
    <source>
        <dbReference type="ARBA" id="ARBA00023163"/>
    </source>
</evidence>
<protein>
    <recommendedName>
        <fullName evidence="5">HTH lysR-type domain-containing protein</fullName>
    </recommendedName>
</protein>
<dbReference type="InterPro" id="IPR000847">
    <property type="entry name" value="LysR_HTH_N"/>
</dbReference>
<dbReference type="CDD" id="cd05466">
    <property type="entry name" value="PBP2_LTTR_substrate"/>
    <property type="match status" value="1"/>
</dbReference>
<dbReference type="Pfam" id="PF00126">
    <property type="entry name" value="HTH_1"/>
    <property type="match status" value="1"/>
</dbReference>
<organism evidence="6">
    <name type="scientific">marine metagenome</name>
    <dbReference type="NCBI Taxonomy" id="408172"/>
    <lineage>
        <taxon>unclassified sequences</taxon>
        <taxon>metagenomes</taxon>
        <taxon>ecological metagenomes</taxon>
    </lineage>
</organism>
<dbReference type="PANTHER" id="PTHR30126">
    <property type="entry name" value="HTH-TYPE TRANSCRIPTIONAL REGULATOR"/>
    <property type="match status" value="1"/>
</dbReference>
<evidence type="ECO:0000256" key="3">
    <source>
        <dbReference type="ARBA" id="ARBA00023125"/>
    </source>
</evidence>
<dbReference type="EMBL" id="UINC01071821">
    <property type="protein sequence ID" value="SVC07030.1"/>
    <property type="molecule type" value="Genomic_DNA"/>
</dbReference>
<feature type="domain" description="HTH lysR-type" evidence="5">
    <location>
        <begin position="4"/>
        <end position="61"/>
    </location>
</feature>
<dbReference type="PANTHER" id="PTHR30126:SF94">
    <property type="entry name" value="LYSR FAMILY TRANSCRIPTIONAL REGULATOR"/>
    <property type="match status" value="1"/>
</dbReference>
<evidence type="ECO:0000259" key="5">
    <source>
        <dbReference type="PROSITE" id="PS50931"/>
    </source>
</evidence>
<dbReference type="AlphaFoldDB" id="A0A382J4R8"/>
<evidence type="ECO:0000313" key="6">
    <source>
        <dbReference type="EMBL" id="SVC07030.1"/>
    </source>
</evidence>
<dbReference type="InterPro" id="IPR036388">
    <property type="entry name" value="WH-like_DNA-bd_sf"/>
</dbReference>
<evidence type="ECO:0000256" key="2">
    <source>
        <dbReference type="ARBA" id="ARBA00023015"/>
    </source>
</evidence>